<feature type="compositionally biased region" description="Polar residues" evidence="1">
    <location>
        <begin position="554"/>
        <end position="578"/>
    </location>
</feature>
<name>A0A915E3I6_9BILA</name>
<proteinExistence type="predicted"/>
<feature type="domain" description="B30.2/SPRY" evidence="2">
    <location>
        <begin position="240"/>
        <end position="432"/>
    </location>
</feature>
<feature type="compositionally biased region" description="Polar residues" evidence="1">
    <location>
        <begin position="607"/>
        <end position="618"/>
    </location>
</feature>
<reference evidence="5" key="1">
    <citation type="submission" date="2022-11" db="UniProtKB">
        <authorList>
            <consortium name="WormBaseParasite"/>
        </authorList>
    </citation>
    <scope>IDENTIFICATION</scope>
</reference>
<sequence length="796" mass="89155">MTRLEKLKLNLRALYGIQEDQKHLLEDFPCALSSENIGSRLLLSKNNLDVAYLVSRNKKYNTSSCVIANKPCPSYLPVYYFEVKIVRQARSSEIVIGLSDKTASLIFTGLPGHTSNSFGLHNNGRFYAGCFGATHSDYSRKFKRGDVVGCGINFAKANIFYVLNGEYLGMAYLGDLKTGPALFVKLGLGGNAKVKVNFGDRPFQYENLHKDIQQSKNTIKQEICLVPTFAVLTAQEQDCRAKQCKELYSCVEEELFPLPSCWNPNDCHPNLQIGNDFLSLKFNGSATDESAAASVRTVEAIPNDCEVFYYEVEVLSAGCNGKIAIGLGEKTAHLQDLPGWDFDSFGYHGDDGRGFFGRDTNTTGYIYGDKYTTGDVVGCGLDFNKKELFFTKNGVHQGWAWVQMSTDITYYPMFGMISPGAGVLANFGQLPFNFDIISYHKQSVAGTLVTQRGRKRESTFREISETPKKLYFLDDYQQAYAESTISELPVIAHFTRSQRHSFERAIREASIHPKVVRDSSPIISLETEPEEPVQQRKTPPLEEEHQRFSPFCPSMSTTDHSSRDSQQPSSPTGSSHKVQSAAEIFSVKMEGMESASTRSSPSTSRSWQTHSPSPAQSVDTDKKLDVVKNANDIAKMIEKGQMEMAIEDIERQFPNHLQSHPDLKLMLQLQSFVEKIAIVNDIMITTKPTTEPAPQASAPRMSIKAESRVPESDDEDCMIIECLTTSSQTTRWSAMQETICQLAKDNKTDTRIYKKLENSLKLMANPRSPELSAEFFDQKFRNRLAEYFCSSAICIY</sequence>
<feature type="compositionally biased region" description="Low complexity" evidence="1">
    <location>
        <begin position="594"/>
        <end position="606"/>
    </location>
</feature>
<dbReference type="WBParaSite" id="jg2609">
    <property type="protein sequence ID" value="jg2609"/>
    <property type="gene ID" value="jg2609"/>
</dbReference>
<dbReference type="InterPro" id="IPR013320">
    <property type="entry name" value="ConA-like_dom_sf"/>
</dbReference>
<organism evidence="4 5">
    <name type="scientific">Ditylenchus dipsaci</name>
    <dbReference type="NCBI Taxonomy" id="166011"/>
    <lineage>
        <taxon>Eukaryota</taxon>
        <taxon>Metazoa</taxon>
        <taxon>Ecdysozoa</taxon>
        <taxon>Nematoda</taxon>
        <taxon>Chromadorea</taxon>
        <taxon>Rhabditida</taxon>
        <taxon>Tylenchina</taxon>
        <taxon>Tylenchomorpha</taxon>
        <taxon>Sphaerularioidea</taxon>
        <taxon>Anguinidae</taxon>
        <taxon>Anguininae</taxon>
        <taxon>Ditylenchus</taxon>
    </lineage>
</organism>
<dbReference type="InterPro" id="IPR006595">
    <property type="entry name" value="CTLH_C"/>
</dbReference>
<dbReference type="PANTHER" id="PTHR12864">
    <property type="entry name" value="RAN BINDING PROTEIN 9-RELATED"/>
    <property type="match status" value="1"/>
</dbReference>
<protein>
    <submittedName>
        <fullName evidence="5">Uncharacterized protein</fullName>
    </submittedName>
</protein>
<accession>A0A915E3I6</accession>
<dbReference type="PROSITE" id="PS50188">
    <property type="entry name" value="B302_SPRY"/>
    <property type="match status" value="2"/>
</dbReference>
<dbReference type="SUPFAM" id="SSF49899">
    <property type="entry name" value="Concanavalin A-like lectins/glucanases"/>
    <property type="match status" value="2"/>
</dbReference>
<dbReference type="SMART" id="SM00449">
    <property type="entry name" value="SPRY"/>
    <property type="match status" value="2"/>
</dbReference>
<dbReference type="InterPro" id="IPR001870">
    <property type="entry name" value="B30.2/SPRY"/>
</dbReference>
<dbReference type="Proteomes" id="UP000887574">
    <property type="component" value="Unplaced"/>
</dbReference>
<dbReference type="InterPro" id="IPR043136">
    <property type="entry name" value="B30.2/SPRY_sf"/>
</dbReference>
<feature type="region of interest" description="Disordered" evidence="1">
    <location>
        <begin position="689"/>
        <end position="708"/>
    </location>
</feature>
<dbReference type="AlphaFoldDB" id="A0A915E3I6"/>
<evidence type="ECO:0000313" key="5">
    <source>
        <dbReference type="WBParaSite" id="jg2609"/>
    </source>
</evidence>
<evidence type="ECO:0000256" key="1">
    <source>
        <dbReference type="SAM" id="MobiDB-lite"/>
    </source>
</evidence>
<evidence type="ECO:0000313" key="4">
    <source>
        <dbReference type="Proteomes" id="UP000887574"/>
    </source>
</evidence>
<dbReference type="PROSITE" id="PS50897">
    <property type="entry name" value="CTLH"/>
    <property type="match status" value="1"/>
</dbReference>
<dbReference type="CDD" id="cd12885">
    <property type="entry name" value="SPRY_RanBP_like"/>
    <property type="match status" value="1"/>
</dbReference>
<feature type="domain" description="B30.2/SPRY" evidence="2">
    <location>
        <begin position="10"/>
        <end position="203"/>
    </location>
</feature>
<keyword evidence="4" id="KW-1185">Reference proteome</keyword>
<dbReference type="InterPro" id="IPR003877">
    <property type="entry name" value="SPRY_dom"/>
</dbReference>
<evidence type="ECO:0000259" key="3">
    <source>
        <dbReference type="PROSITE" id="PS50897"/>
    </source>
</evidence>
<evidence type="ECO:0000259" key="2">
    <source>
        <dbReference type="PROSITE" id="PS50188"/>
    </source>
</evidence>
<dbReference type="Pfam" id="PF00622">
    <property type="entry name" value="SPRY"/>
    <property type="match status" value="2"/>
</dbReference>
<feature type="region of interest" description="Disordered" evidence="1">
    <location>
        <begin position="517"/>
        <end position="624"/>
    </location>
</feature>
<dbReference type="InterPro" id="IPR050618">
    <property type="entry name" value="Ubq-SigPath_Reg"/>
</dbReference>
<feature type="domain" description="CTLH" evidence="3">
    <location>
        <begin position="626"/>
        <end position="674"/>
    </location>
</feature>
<dbReference type="InterPro" id="IPR044736">
    <property type="entry name" value="Gid1/RanBPM/SPLA_SPRY"/>
</dbReference>
<dbReference type="Gene3D" id="2.60.120.920">
    <property type="match status" value="2"/>
</dbReference>